<feature type="coiled-coil region" evidence="5">
    <location>
        <begin position="171"/>
        <end position="198"/>
    </location>
</feature>
<proteinExistence type="inferred from homology"/>
<comment type="caution">
    <text evidence="6">The sequence shown here is derived from an EMBL/GenBank/DDBJ whole genome shotgun (WGS) entry which is preliminary data.</text>
</comment>
<dbReference type="SUPFAM" id="SSF53807">
    <property type="entry name" value="Helical backbone' metal receptor"/>
    <property type="match status" value="1"/>
</dbReference>
<dbReference type="PANTHER" id="PTHR42953">
    <property type="entry name" value="HIGH-AFFINITY ZINC UPTAKE SYSTEM PROTEIN ZNUA-RELATED"/>
    <property type="match status" value="1"/>
</dbReference>
<dbReference type="InterPro" id="IPR050492">
    <property type="entry name" value="Bact_metal-bind_prot9"/>
</dbReference>
<keyword evidence="3" id="KW-0732">Signal</keyword>
<dbReference type="PRINTS" id="PR00691">
    <property type="entry name" value="ADHESINB"/>
</dbReference>
<protein>
    <submittedName>
        <fullName evidence="6">Adhesion protein</fullName>
    </submittedName>
</protein>
<dbReference type="PROSITE" id="PS51257">
    <property type="entry name" value="PROKAR_LIPOPROTEIN"/>
    <property type="match status" value="1"/>
</dbReference>
<evidence type="ECO:0000256" key="5">
    <source>
        <dbReference type="SAM" id="Coils"/>
    </source>
</evidence>
<evidence type="ECO:0000256" key="4">
    <source>
        <dbReference type="RuleBase" id="RU003512"/>
    </source>
</evidence>
<dbReference type="EMBL" id="RQZA01000002">
    <property type="protein sequence ID" value="RRD31779.1"/>
    <property type="molecule type" value="Genomic_DNA"/>
</dbReference>
<keyword evidence="5" id="KW-0175">Coiled coil</keyword>
<evidence type="ECO:0000256" key="1">
    <source>
        <dbReference type="ARBA" id="ARBA00011028"/>
    </source>
</evidence>
<gene>
    <name evidence="6" type="ORF">EII38_03230</name>
</gene>
<dbReference type="InterPro" id="IPR006129">
    <property type="entry name" value="AdhesinB"/>
</dbReference>
<accession>A0A3P1VC80</accession>
<name>A0A3P1VC80_9STRE</name>
<dbReference type="InterPro" id="IPR006128">
    <property type="entry name" value="Lipoprotein_PsaA-like"/>
</dbReference>
<evidence type="ECO:0000256" key="2">
    <source>
        <dbReference type="ARBA" id="ARBA00022448"/>
    </source>
</evidence>
<dbReference type="RefSeq" id="WP_124776022.1">
    <property type="nucleotide sequence ID" value="NZ_RQZA01000002.1"/>
</dbReference>
<dbReference type="Proteomes" id="UP000281771">
    <property type="component" value="Unassembled WGS sequence"/>
</dbReference>
<dbReference type="STRING" id="1123309.GCA_000377005_01008"/>
<reference evidence="6 7" key="1">
    <citation type="submission" date="2018-11" db="EMBL/GenBank/DDBJ databases">
        <title>Genomes From Bacteria Associated with the Canine Oral Cavity: a Test Case for Automated Genome-Based Taxonomic Assignment.</title>
        <authorList>
            <person name="Coil D.A."/>
            <person name="Jospin G."/>
            <person name="Darling A.E."/>
            <person name="Wallis C."/>
            <person name="Davis I.J."/>
            <person name="Harris S."/>
            <person name="Eisen J.A."/>
            <person name="Holcombe L.J."/>
            <person name="O'Flynn C."/>
        </authorList>
    </citation>
    <scope>NUCLEOTIDE SEQUENCE [LARGE SCALE GENOMIC DNA]</scope>
    <source>
        <strain evidence="6 7">OH4621_COT-116</strain>
    </source>
</reference>
<dbReference type="Gene3D" id="3.40.50.1980">
    <property type="entry name" value="Nitrogenase molybdenum iron protein domain"/>
    <property type="match status" value="2"/>
</dbReference>
<evidence type="ECO:0000313" key="6">
    <source>
        <dbReference type="EMBL" id="RRD31779.1"/>
    </source>
</evidence>
<dbReference type="GO" id="GO:0030001">
    <property type="term" value="P:metal ion transport"/>
    <property type="evidence" value="ECO:0007669"/>
    <property type="project" value="InterPro"/>
</dbReference>
<evidence type="ECO:0000313" key="7">
    <source>
        <dbReference type="Proteomes" id="UP000281771"/>
    </source>
</evidence>
<dbReference type="PANTHER" id="PTHR42953:SF3">
    <property type="entry name" value="HIGH-AFFINITY ZINC UPTAKE SYSTEM PROTEIN ZNUA"/>
    <property type="match status" value="1"/>
</dbReference>
<dbReference type="Pfam" id="PF01297">
    <property type="entry name" value="ZnuA"/>
    <property type="match status" value="1"/>
</dbReference>
<sequence>MKKGYVTLLVLSLLVFPLLFACQIGEKKTDEHSGLKIVTSFYPIYSLVKEVSGDLNDVRMIGSSQGIHSYEPSASDIGAIYDADAFIYHSRVLESWAGRLAPNLEGSDVRVLEASAQLPLERVPGLEDVEVTQGMDEASLYDPHTWLDPTLVGQEALEIANLLADLDPDNAEIYRKNAEKLNQEAQALTKRYKELFANTRSKTFVTQHTAFSYLARRFSLEQLGIAGVSEEEPSPRQLAEMKDFVMEYKVKTIFSERGLSDKLAKTVAESTGAKMKVLDPLEADPQNDLSYLDNLEEVLETLYQELK</sequence>
<evidence type="ECO:0000256" key="3">
    <source>
        <dbReference type="ARBA" id="ARBA00022729"/>
    </source>
</evidence>
<dbReference type="InterPro" id="IPR006127">
    <property type="entry name" value="ZnuA-like"/>
</dbReference>
<dbReference type="GO" id="GO:0007155">
    <property type="term" value="P:cell adhesion"/>
    <property type="evidence" value="ECO:0007669"/>
    <property type="project" value="InterPro"/>
</dbReference>
<dbReference type="AlphaFoldDB" id="A0A3P1VC80"/>
<comment type="similarity">
    <text evidence="1 4">Belongs to the bacterial solute-binding protein 9 family.</text>
</comment>
<keyword evidence="2 4" id="KW-0813">Transport</keyword>
<dbReference type="PRINTS" id="PR00690">
    <property type="entry name" value="ADHESNFAMILY"/>
</dbReference>
<organism evidence="6 7">
    <name type="scientific">Streptococcus minor</name>
    <dbReference type="NCBI Taxonomy" id="229549"/>
    <lineage>
        <taxon>Bacteria</taxon>
        <taxon>Bacillati</taxon>
        <taxon>Bacillota</taxon>
        <taxon>Bacilli</taxon>
        <taxon>Lactobacillales</taxon>
        <taxon>Streptococcaceae</taxon>
        <taxon>Streptococcus</taxon>
    </lineage>
</organism>
<keyword evidence="7" id="KW-1185">Reference proteome</keyword>
<dbReference type="GO" id="GO:0046872">
    <property type="term" value="F:metal ion binding"/>
    <property type="evidence" value="ECO:0007669"/>
    <property type="project" value="InterPro"/>
</dbReference>